<evidence type="ECO:0000313" key="3">
    <source>
        <dbReference type="Proteomes" id="UP000244893"/>
    </source>
</evidence>
<dbReference type="AlphaFoldDB" id="A0A2V1HWT4"/>
<dbReference type="OrthoDB" id="4427994at2"/>
<dbReference type="EMBL" id="QEOP01000001">
    <property type="protein sequence ID" value="PVZ95650.1"/>
    <property type="molecule type" value="Genomic_DNA"/>
</dbReference>
<sequence length="183" mass="18982">MGHLSGLVLAGGRGERFGGPKALAVSDDGLPWLTRVCGTLAEVVDDVIAVIPAGLSEARALAPAGVRVVDAPVESTGLSDSLRAGIQRLDDRTRAVVITTVDLPLLPVEAVRRVVGSAHGASVLRRAVYDGRPGHPVLIGREHWPALIASLGGDTGAGRYLRAHGAETVECGDLFDGQDTDTR</sequence>
<dbReference type="PANTHER" id="PTHR43777:SF1">
    <property type="entry name" value="MOLYBDENUM COFACTOR CYTIDYLYLTRANSFERASE"/>
    <property type="match status" value="1"/>
</dbReference>
<dbReference type="GO" id="GO:0016779">
    <property type="term" value="F:nucleotidyltransferase activity"/>
    <property type="evidence" value="ECO:0007669"/>
    <property type="project" value="UniProtKB-ARBA"/>
</dbReference>
<comment type="caution">
    <text evidence="2">The sequence shown here is derived from an EMBL/GenBank/DDBJ whole genome shotgun (WGS) entry which is preliminary data.</text>
</comment>
<dbReference type="SUPFAM" id="SSF53448">
    <property type="entry name" value="Nucleotide-diphospho-sugar transferases"/>
    <property type="match status" value="1"/>
</dbReference>
<evidence type="ECO:0000313" key="2">
    <source>
        <dbReference type="EMBL" id="PVZ95650.1"/>
    </source>
</evidence>
<name>A0A2V1HWT4_9MICO</name>
<feature type="domain" description="MobA-like NTP transferase" evidence="1">
    <location>
        <begin position="6"/>
        <end position="164"/>
    </location>
</feature>
<dbReference type="InterPro" id="IPR029044">
    <property type="entry name" value="Nucleotide-diphossugar_trans"/>
</dbReference>
<organism evidence="2 3">
    <name type="scientific">Amnibacterium flavum</name>
    <dbReference type="NCBI Taxonomy" id="2173173"/>
    <lineage>
        <taxon>Bacteria</taxon>
        <taxon>Bacillati</taxon>
        <taxon>Actinomycetota</taxon>
        <taxon>Actinomycetes</taxon>
        <taxon>Micrococcales</taxon>
        <taxon>Microbacteriaceae</taxon>
        <taxon>Amnibacterium</taxon>
    </lineage>
</organism>
<dbReference type="CDD" id="cd04182">
    <property type="entry name" value="GT_2_like_f"/>
    <property type="match status" value="1"/>
</dbReference>
<dbReference type="RefSeq" id="WP_116755385.1">
    <property type="nucleotide sequence ID" value="NZ_JBHUEX010000001.1"/>
</dbReference>
<reference evidence="2 3" key="1">
    <citation type="submission" date="2018-05" db="EMBL/GenBank/DDBJ databases">
        <title>Amnibacterium sp. M8JJ-5, whole genome shotgun sequence.</title>
        <authorList>
            <person name="Tuo L."/>
        </authorList>
    </citation>
    <scope>NUCLEOTIDE SEQUENCE [LARGE SCALE GENOMIC DNA]</scope>
    <source>
        <strain evidence="2 3">M8JJ-5</strain>
    </source>
</reference>
<protein>
    <recommendedName>
        <fullName evidence="1">MobA-like NTP transferase domain-containing protein</fullName>
    </recommendedName>
</protein>
<keyword evidence="3" id="KW-1185">Reference proteome</keyword>
<dbReference type="PANTHER" id="PTHR43777">
    <property type="entry name" value="MOLYBDENUM COFACTOR CYTIDYLYLTRANSFERASE"/>
    <property type="match status" value="1"/>
</dbReference>
<accession>A0A2V1HWT4</accession>
<dbReference type="Proteomes" id="UP000244893">
    <property type="component" value="Unassembled WGS sequence"/>
</dbReference>
<evidence type="ECO:0000259" key="1">
    <source>
        <dbReference type="Pfam" id="PF12804"/>
    </source>
</evidence>
<dbReference type="InterPro" id="IPR025877">
    <property type="entry name" value="MobA-like_NTP_Trfase"/>
</dbReference>
<dbReference type="Pfam" id="PF12804">
    <property type="entry name" value="NTP_transf_3"/>
    <property type="match status" value="1"/>
</dbReference>
<dbReference type="Gene3D" id="3.90.550.10">
    <property type="entry name" value="Spore Coat Polysaccharide Biosynthesis Protein SpsA, Chain A"/>
    <property type="match status" value="1"/>
</dbReference>
<proteinExistence type="predicted"/>
<gene>
    <name evidence="2" type="ORF">DDQ50_03980</name>
</gene>